<dbReference type="InterPro" id="IPR002178">
    <property type="entry name" value="PTS_EIIA_type-2_dom"/>
</dbReference>
<evidence type="ECO:0000256" key="6">
    <source>
        <dbReference type="ARBA" id="ARBA00022683"/>
    </source>
</evidence>
<evidence type="ECO:0000259" key="11">
    <source>
        <dbReference type="PROSITE" id="PS51094"/>
    </source>
</evidence>
<dbReference type="InterPro" id="IPR051351">
    <property type="entry name" value="Ascorbate-PTS_EIIA_comp"/>
</dbReference>
<keyword evidence="13" id="KW-1185">Reference proteome</keyword>
<dbReference type="SUPFAM" id="SSF55804">
    <property type="entry name" value="Phoshotransferase/anion transport protein"/>
    <property type="match status" value="1"/>
</dbReference>
<evidence type="ECO:0000256" key="8">
    <source>
        <dbReference type="ARBA" id="ARBA00037387"/>
    </source>
</evidence>
<evidence type="ECO:0000256" key="3">
    <source>
        <dbReference type="ARBA" id="ARBA00022490"/>
    </source>
</evidence>
<dbReference type="Pfam" id="PF00359">
    <property type="entry name" value="PTS_EIIA_2"/>
    <property type="match status" value="1"/>
</dbReference>
<dbReference type="GO" id="GO:0009401">
    <property type="term" value="P:phosphoenolpyruvate-dependent sugar phosphotransferase system"/>
    <property type="evidence" value="ECO:0007669"/>
    <property type="project" value="UniProtKB-KW"/>
</dbReference>
<gene>
    <name evidence="12" type="ORF">H8711_03360</name>
</gene>
<dbReference type="EMBL" id="JACRST010000003">
    <property type="protein sequence ID" value="MBC8545977.1"/>
    <property type="molecule type" value="Genomic_DNA"/>
</dbReference>
<accession>A0A926DYL7</accession>
<keyword evidence="7" id="KW-0418">Kinase</keyword>
<dbReference type="Proteomes" id="UP000653127">
    <property type="component" value="Unassembled WGS sequence"/>
</dbReference>
<dbReference type="RefSeq" id="WP_249282129.1">
    <property type="nucleotide sequence ID" value="NZ_JACRST010000003.1"/>
</dbReference>
<comment type="function">
    <text evidence="8">The phosphoenolpyruvate-dependent sugar phosphotransferase system (sugar PTS), a major carbohydrate active transport system, catalyzes the phosphorylation of incoming sugar substrates concomitantly with their translocation across the cell membrane. The enzyme II UlaABC PTS system is involved in ascorbate transport.</text>
</comment>
<comment type="subcellular location">
    <subcellularLocation>
        <location evidence="1">Cytoplasm</location>
    </subcellularLocation>
</comment>
<evidence type="ECO:0000256" key="7">
    <source>
        <dbReference type="ARBA" id="ARBA00022777"/>
    </source>
</evidence>
<reference evidence="12" key="1">
    <citation type="submission" date="2020-08" db="EMBL/GenBank/DDBJ databases">
        <title>Genome public.</title>
        <authorList>
            <person name="Liu C."/>
            <person name="Sun Q."/>
        </authorList>
    </citation>
    <scope>NUCLEOTIDE SEQUENCE</scope>
    <source>
        <strain evidence="12">NSJ-31</strain>
    </source>
</reference>
<evidence type="ECO:0000313" key="12">
    <source>
        <dbReference type="EMBL" id="MBC8545977.1"/>
    </source>
</evidence>
<dbReference type="AlphaFoldDB" id="A0A926DYL7"/>
<protein>
    <recommendedName>
        <fullName evidence="9">Ascorbate-specific PTS system EIIA component</fullName>
    </recommendedName>
    <alternativeName>
        <fullName evidence="10">Ascorbate-specific phosphotransferase enzyme IIA component</fullName>
    </alternativeName>
</protein>
<keyword evidence="2" id="KW-0813">Transport</keyword>
<sequence>MLQELLSPNQVVLQTVVPDWEAAARRAGELLLSGGGIEPRYVDAMVDTVRTEGAYIVLTKGFALFHARPECGVLRECACLLTLSHPVAFGAGENDPVDVVIAYGSPESDGHVRFLQELAGLLMRPGFLDELRTCRSYTEVKHLLMQQE</sequence>
<evidence type="ECO:0000256" key="4">
    <source>
        <dbReference type="ARBA" id="ARBA00022553"/>
    </source>
</evidence>
<dbReference type="Gene3D" id="3.40.930.10">
    <property type="entry name" value="Mannitol-specific EII, Chain A"/>
    <property type="match status" value="1"/>
</dbReference>
<evidence type="ECO:0000313" key="13">
    <source>
        <dbReference type="Proteomes" id="UP000653127"/>
    </source>
</evidence>
<evidence type="ECO:0000256" key="9">
    <source>
        <dbReference type="ARBA" id="ARBA00041175"/>
    </source>
</evidence>
<keyword evidence="12" id="KW-0762">Sugar transport</keyword>
<comment type="caution">
    <text evidence="12">The sequence shown here is derived from an EMBL/GenBank/DDBJ whole genome shotgun (WGS) entry which is preliminary data.</text>
</comment>
<evidence type="ECO:0000256" key="1">
    <source>
        <dbReference type="ARBA" id="ARBA00004496"/>
    </source>
</evidence>
<evidence type="ECO:0000256" key="5">
    <source>
        <dbReference type="ARBA" id="ARBA00022679"/>
    </source>
</evidence>
<dbReference type="PANTHER" id="PTHR36203">
    <property type="entry name" value="ASCORBATE-SPECIFIC PTS SYSTEM EIIA COMPONENT"/>
    <property type="match status" value="1"/>
</dbReference>
<dbReference type="GO" id="GO:0016301">
    <property type="term" value="F:kinase activity"/>
    <property type="evidence" value="ECO:0007669"/>
    <property type="project" value="UniProtKB-KW"/>
</dbReference>
<evidence type="ECO:0000256" key="10">
    <source>
        <dbReference type="ARBA" id="ARBA00042072"/>
    </source>
</evidence>
<keyword evidence="5" id="KW-0808">Transferase</keyword>
<dbReference type="PANTHER" id="PTHR36203:SF1">
    <property type="entry name" value="ASCORBATE-SPECIFIC PTS SYSTEM EIIA COMPONENT"/>
    <property type="match status" value="1"/>
</dbReference>
<keyword evidence="4" id="KW-0597">Phosphoprotein</keyword>
<dbReference type="InterPro" id="IPR016152">
    <property type="entry name" value="PTrfase/Anion_transptr"/>
</dbReference>
<organism evidence="12 13">
    <name type="scientific">Ligaoa zhengdingensis</name>
    <dbReference type="NCBI Taxonomy" id="2763658"/>
    <lineage>
        <taxon>Bacteria</taxon>
        <taxon>Bacillati</taxon>
        <taxon>Bacillota</taxon>
        <taxon>Clostridia</taxon>
        <taxon>Eubacteriales</taxon>
        <taxon>Oscillospiraceae</taxon>
        <taxon>Ligaoa</taxon>
    </lineage>
</organism>
<evidence type="ECO:0000256" key="2">
    <source>
        <dbReference type="ARBA" id="ARBA00022448"/>
    </source>
</evidence>
<keyword evidence="6" id="KW-0598">Phosphotransferase system</keyword>
<dbReference type="PROSITE" id="PS51094">
    <property type="entry name" value="PTS_EIIA_TYPE_2"/>
    <property type="match status" value="1"/>
</dbReference>
<name>A0A926DYL7_9FIRM</name>
<dbReference type="GO" id="GO:0005737">
    <property type="term" value="C:cytoplasm"/>
    <property type="evidence" value="ECO:0007669"/>
    <property type="project" value="UniProtKB-SubCell"/>
</dbReference>
<proteinExistence type="predicted"/>
<keyword evidence="3" id="KW-0963">Cytoplasm</keyword>
<feature type="domain" description="PTS EIIA type-2" evidence="11">
    <location>
        <begin position="4"/>
        <end position="147"/>
    </location>
</feature>